<feature type="domain" description="TPM" evidence="3">
    <location>
        <begin position="30"/>
        <end position="153"/>
    </location>
</feature>
<protein>
    <recommendedName>
        <fullName evidence="3">TPM domain-containing protein</fullName>
    </recommendedName>
</protein>
<dbReference type="Gene3D" id="3.10.310.50">
    <property type="match status" value="1"/>
</dbReference>
<organism evidence="4 5">
    <name type="scientific">Sphingobium vermicomposti</name>
    <dbReference type="NCBI Taxonomy" id="529005"/>
    <lineage>
        <taxon>Bacteria</taxon>
        <taxon>Pseudomonadati</taxon>
        <taxon>Pseudomonadota</taxon>
        <taxon>Alphaproteobacteria</taxon>
        <taxon>Sphingomonadales</taxon>
        <taxon>Sphingomonadaceae</taxon>
        <taxon>Sphingobium</taxon>
    </lineage>
</organism>
<feature type="chain" id="PRO_5032974931" description="TPM domain-containing protein" evidence="2">
    <location>
        <begin position="21"/>
        <end position="262"/>
    </location>
</feature>
<dbReference type="EMBL" id="JAASQR010000003">
    <property type="protein sequence ID" value="NIJ17213.1"/>
    <property type="molecule type" value="Genomic_DNA"/>
</dbReference>
<gene>
    <name evidence="4" type="ORF">FHS54_002202</name>
</gene>
<evidence type="ECO:0000256" key="1">
    <source>
        <dbReference type="SAM" id="Phobius"/>
    </source>
</evidence>
<reference evidence="4 5" key="1">
    <citation type="submission" date="2020-03" db="EMBL/GenBank/DDBJ databases">
        <title>Genomic Encyclopedia of Type Strains, Phase IV (KMG-IV): sequencing the most valuable type-strain genomes for metagenomic binning, comparative biology and taxonomic classification.</title>
        <authorList>
            <person name="Goeker M."/>
        </authorList>
    </citation>
    <scope>NUCLEOTIDE SEQUENCE [LARGE SCALE GENOMIC DNA]</scope>
    <source>
        <strain evidence="4 5">DSM 21299</strain>
    </source>
</reference>
<keyword evidence="1" id="KW-0812">Transmembrane</keyword>
<dbReference type="Pfam" id="PF04536">
    <property type="entry name" value="TPM_phosphatase"/>
    <property type="match status" value="1"/>
</dbReference>
<evidence type="ECO:0000313" key="5">
    <source>
        <dbReference type="Proteomes" id="UP000576821"/>
    </source>
</evidence>
<dbReference type="Proteomes" id="UP000576821">
    <property type="component" value="Unassembled WGS sequence"/>
</dbReference>
<keyword evidence="1" id="KW-0472">Membrane</keyword>
<feature type="signal peptide" evidence="2">
    <location>
        <begin position="1"/>
        <end position="20"/>
    </location>
</feature>
<evidence type="ECO:0000256" key="2">
    <source>
        <dbReference type="SAM" id="SignalP"/>
    </source>
</evidence>
<dbReference type="PANTHER" id="PTHR30373">
    <property type="entry name" value="UPF0603 PROTEIN YGCG"/>
    <property type="match status" value="1"/>
</dbReference>
<sequence length="262" mass="27329">MLRRLLLILLLLAFAPAAQGQVFPKLTGRVVDDAALLSPQQEQALTDRLAALEQQSGRQLVVATIPDLQGHDISDYAFRLGRTWQIGSKDRDDGTLLLVAPKERKVWIATGYGVEGVVTDALAARIYRNAIIPRFKTGDFAGGIEAGVNELATLLSLPADEAKARAAAAETEDRQRDKSGGGAFMAIFWIFILIVIFGGMMSGRGKRGQRYRGGAAPIILWGPSDFGGHGGGSSWGGGGWGGGGGFSGGGGSFGGGGAGGSW</sequence>
<accession>A0A846M6U7</accession>
<evidence type="ECO:0000259" key="3">
    <source>
        <dbReference type="Pfam" id="PF04536"/>
    </source>
</evidence>
<evidence type="ECO:0000313" key="4">
    <source>
        <dbReference type="EMBL" id="NIJ17213.1"/>
    </source>
</evidence>
<dbReference type="AlphaFoldDB" id="A0A846M6U7"/>
<dbReference type="RefSeq" id="WP_167303828.1">
    <property type="nucleotide sequence ID" value="NZ_JAASQR010000003.1"/>
</dbReference>
<dbReference type="InterPro" id="IPR007621">
    <property type="entry name" value="TPM_dom"/>
</dbReference>
<feature type="transmembrane region" description="Helical" evidence="1">
    <location>
        <begin position="183"/>
        <end position="202"/>
    </location>
</feature>
<comment type="caution">
    <text evidence="4">The sequence shown here is derived from an EMBL/GenBank/DDBJ whole genome shotgun (WGS) entry which is preliminary data.</text>
</comment>
<proteinExistence type="predicted"/>
<keyword evidence="1" id="KW-1133">Transmembrane helix</keyword>
<keyword evidence="2" id="KW-0732">Signal</keyword>
<keyword evidence="5" id="KW-1185">Reference proteome</keyword>
<name>A0A846M6U7_9SPHN</name>
<dbReference type="PANTHER" id="PTHR30373:SF2">
    <property type="entry name" value="UPF0603 PROTEIN YGCG"/>
    <property type="match status" value="1"/>
</dbReference>